<dbReference type="Proteomes" id="UP000826271">
    <property type="component" value="Unassembled WGS sequence"/>
</dbReference>
<sequence>MPQTLSNSTTKTRPKNISTQQNPPTYIANTKEMMHISNSFGSLKLTAKSDPVAIGTRGTVGSLIMQEMEYFSRVEPKRPPRQISVLATTREVSRSKPEPVITIPGKRKRISNRLIPRMCSMVEVAESKKPNAVVSGFTYRNLKADLKRLLLVVWLEETETEVHSEGALDVDFVESISLDMRASIVPVVPTLTDPPPPLIASNGCAMVFQLV</sequence>
<gene>
    <name evidence="2" type="ORF">BUALT_Bualt03G0118800</name>
</gene>
<keyword evidence="3" id="KW-1185">Reference proteome</keyword>
<evidence type="ECO:0000313" key="3">
    <source>
        <dbReference type="Proteomes" id="UP000826271"/>
    </source>
</evidence>
<dbReference type="AlphaFoldDB" id="A0AAV6Y1F4"/>
<dbReference type="PANTHER" id="PTHR35131">
    <property type="entry name" value="EXPRESSED PROTEIN"/>
    <property type="match status" value="1"/>
</dbReference>
<dbReference type="EMBL" id="WHWC01000003">
    <property type="protein sequence ID" value="KAG8386147.1"/>
    <property type="molecule type" value="Genomic_DNA"/>
</dbReference>
<comment type="caution">
    <text evidence="2">The sequence shown here is derived from an EMBL/GenBank/DDBJ whole genome shotgun (WGS) entry which is preliminary data.</text>
</comment>
<dbReference type="PANTHER" id="PTHR35131:SF2">
    <property type="entry name" value="GAG-POL POLYPROTEIN"/>
    <property type="match status" value="1"/>
</dbReference>
<organism evidence="2 3">
    <name type="scientific">Buddleja alternifolia</name>
    <dbReference type="NCBI Taxonomy" id="168488"/>
    <lineage>
        <taxon>Eukaryota</taxon>
        <taxon>Viridiplantae</taxon>
        <taxon>Streptophyta</taxon>
        <taxon>Embryophyta</taxon>
        <taxon>Tracheophyta</taxon>
        <taxon>Spermatophyta</taxon>
        <taxon>Magnoliopsida</taxon>
        <taxon>eudicotyledons</taxon>
        <taxon>Gunneridae</taxon>
        <taxon>Pentapetalae</taxon>
        <taxon>asterids</taxon>
        <taxon>lamiids</taxon>
        <taxon>Lamiales</taxon>
        <taxon>Scrophulariaceae</taxon>
        <taxon>Buddlejeae</taxon>
        <taxon>Buddleja</taxon>
    </lineage>
</organism>
<name>A0AAV6Y1F4_9LAMI</name>
<protein>
    <submittedName>
        <fullName evidence="2">Uncharacterized protein</fullName>
    </submittedName>
</protein>
<evidence type="ECO:0000256" key="1">
    <source>
        <dbReference type="SAM" id="MobiDB-lite"/>
    </source>
</evidence>
<accession>A0AAV6Y1F4</accession>
<proteinExistence type="predicted"/>
<evidence type="ECO:0000313" key="2">
    <source>
        <dbReference type="EMBL" id="KAG8386147.1"/>
    </source>
</evidence>
<feature type="region of interest" description="Disordered" evidence="1">
    <location>
        <begin position="1"/>
        <end position="24"/>
    </location>
</feature>
<reference evidence="2" key="1">
    <citation type="submission" date="2019-10" db="EMBL/GenBank/DDBJ databases">
        <authorList>
            <person name="Zhang R."/>
            <person name="Pan Y."/>
            <person name="Wang J."/>
            <person name="Ma R."/>
            <person name="Yu S."/>
        </authorList>
    </citation>
    <scope>NUCLEOTIDE SEQUENCE</scope>
    <source>
        <strain evidence="2">LA-IB0</strain>
        <tissue evidence="2">Leaf</tissue>
    </source>
</reference>